<dbReference type="GO" id="GO:0030170">
    <property type="term" value="F:pyridoxal phosphate binding"/>
    <property type="evidence" value="ECO:0007669"/>
    <property type="project" value="InterPro"/>
</dbReference>
<dbReference type="PANTHER" id="PTHR36930:SF1">
    <property type="entry name" value="MOSC DOMAIN-CONTAINING PROTEIN"/>
    <property type="match status" value="1"/>
</dbReference>
<dbReference type="AlphaFoldDB" id="A0A0J8V6N6"/>
<dbReference type="GO" id="GO:0030151">
    <property type="term" value="F:molybdenum ion binding"/>
    <property type="evidence" value="ECO:0007669"/>
    <property type="project" value="InterPro"/>
</dbReference>
<dbReference type="RefSeq" id="WP_048900545.1">
    <property type="nucleotide sequence ID" value="NZ_AP024853.1"/>
</dbReference>
<dbReference type="Proteomes" id="UP000240481">
    <property type="component" value="Unassembled WGS sequence"/>
</dbReference>
<reference evidence="2 3" key="1">
    <citation type="submission" date="2018-01" db="EMBL/GenBank/DDBJ databases">
        <title>Whole genome sequencing of Histamine producing bacteria.</title>
        <authorList>
            <person name="Butler K."/>
        </authorList>
    </citation>
    <scope>NUCLEOTIDE SEQUENCE [LARGE SCALE GENOMIC DNA]</scope>
    <source>
        <strain evidence="2 3">DSM 24669</strain>
    </source>
</reference>
<keyword evidence="3" id="KW-1185">Reference proteome</keyword>
<dbReference type="InterPro" id="IPR005302">
    <property type="entry name" value="MoCF_Sase_C"/>
</dbReference>
<dbReference type="OrthoDB" id="1550913at2"/>
<dbReference type="InterPro" id="IPR052716">
    <property type="entry name" value="MOSC_domain"/>
</dbReference>
<dbReference type="GO" id="GO:0003824">
    <property type="term" value="F:catalytic activity"/>
    <property type="evidence" value="ECO:0007669"/>
    <property type="project" value="InterPro"/>
</dbReference>
<gene>
    <name evidence="2" type="ORF">C9I94_11355</name>
</gene>
<proteinExistence type="predicted"/>
<dbReference type="Pfam" id="PF03473">
    <property type="entry name" value="MOSC"/>
    <property type="match status" value="1"/>
</dbReference>
<dbReference type="PROSITE" id="PS51340">
    <property type="entry name" value="MOSC"/>
    <property type="match status" value="1"/>
</dbReference>
<dbReference type="Gene3D" id="2.40.33.20">
    <property type="entry name" value="PK beta-barrel domain-like"/>
    <property type="match status" value="1"/>
</dbReference>
<evidence type="ECO:0000313" key="3">
    <source>
        <dbReference type="Proteomes" id="UP000240481"/>
    </source>
</evidence>
<dbReference type="SUPFAM" id="SSF50800">
    <property type="entry name" value="PK beta-barrel domain-like"/>
    <property type="match status" value="1"/>
</dbReference>
<dbReference type="EMBL" id="PYLZ01000005">
    <property type="protein sequence ID" value="PSW24617.1"/>
    <property type="molecule type" value="Genomic_DNA"/>
</dbReference>
<accession>A0A0J8V6N6</accession>
<evidence type="ECO:0000259" key="1">
    <source>
        <dbReference type="PROSITE" id="PS51340"/>
    </source>
</evidence>
<feature type="domain" description="MOSC" evidence="1">
    <location>
        <begin position="17"/>
        <end position="144"/>
    </location>
</feature>
<organism evidence="2 3">
    <name type="scientific">Photobacterium swingsii</name>
    <dbReference type="NCBI Taxonomy" id="680026"/>
    <lineage>
        <taxon>Bacteria</taxon>
        <taxon>Pseudomonadati</taxon>
        <taxon>Pseudomonadota</taxon>
        <taxon>Gammaproteobacteria</taxon>
        <taxon>Vibrionales</taxon>
        <taxon>Vibrionaceae</taxon>
        <taxon>Photobacterium</taxon>
    </lineage>
</organism>
<evidence type="ECO:0000313" key="2">
    <source>
        <dbReference type="EMBL" id="PSW24617.1"/>
    </source>
</evidence>
<name>A0A0J8V6N6_9GAMM</name>
<dbReference type="PANTHER" id="PTHR36930">
    <property type="entry name" value="METAL-SULFUR CLUSTER BIOSYNTHESIS PROTEINS YUAD-RELATED"/>
    <property type="match status" value="1"/>
</dbReference>
<sequence>MEVLAIAKREKSRAPMEEMTQALITTEQGVVGDFRGKPGKRQLTVLSAESWQDACNDVNTDLPWTVRRSNILVSGMRFSEANVGDVIQIGEVKLEITRETDPCPRMDEQHQGLTQALMPDWRGGVCCRVVADGEVKVGDEAVLLSAGGVI</sequence>
<protein>
    <submittedName>
        <fullName evidence="2">MOSC domain-containing protein</fullName>
    </submittedName>
</protein>
<dbReference type="STRING" id="680026.AB733_21005"/>
<dbReference type="InterPro" id="IPR011037">
    <property type="entry name" value="Pyrv_Knase-like_insert_dom_sf"/>
</dbReference>
<comment type="caution">
    <text evidence="2">The sequence shown here is derived from an EMBL/GenBank/DDBJ whole genome shotgun (WGS) entry which is preliminary data.</text>
</comment>